<gene>
    <name evidence="2" type="ORF">PAPOLLO_LOCUS4240</name>
</gene>
<dbReference type="AlphaFoldDB" id="A0A8S3WB37"/>
<proteinExistence type="predicted"/>
<evidence type="ECO:0000259" key="1">
    <source>
        <dbReference type="Pfam" id="PF03184"/>
    </source>
</evidence>
<dbReference type="Pfam" id="PF03184">
    <property type="entry name" value="DDE_1"/>
    <property type="match status" value="1"/>
</dbReference>
<dbReference type="OrthoDB" id="10035668at2759"/>
<feature type="domain" description="DDE-1" evidence="1">
    <location>
        <begin position="12"/>
        <end position="101"/>
    </location>
</feature>
<protein>
    <submittedName>
        <fullName evidence="2">(apollo) hypothetical protein</fullName>
    </submittedName>
</protein>
<dbReference type="InterPro" id="IPR004875">
    <property type="entry name" value="DDE_SF_endonuclease_dom"/>
</dbReference>
<organism evidence="2 3">
    <name type="scientific">Parnassius apollo</name>
    <name type="common">Apollo butterfly</name>
    <name type="synonym">Papilio apollo</name>
    <dbReference type="NCBI Taxonomy" id="110799"/>
    <lineage>
        <taxon>Eukaryota</taxon>
        <taxon>Metazoa</taxon>
        <taxon>Ecdysozoa</taxon>
        <taxon>Arthropoda</taxon>
        <taxon>Hexapoda</taxon>
        <taxon>Insecta</taxon>
        <taxon>Pterygota</taxon>
        <taxon>Neoptera</taxon>
        <taxon>Endopterygota</taxon>
        <taxon>Lepidoptera</taxon>
        <taxon>Glossata</taxon>
        <taxon>Ditrysia</taxon>
        <taxon>Papilionoidea</taxon>
        <taxon>Papilionidae</taxon>
        <taxon>Parnassiinae</taxon>
        <taxon>Parnassini</taxon>
        <taxon>Parnassius</taxon>
        <taxon>Parnassius</taxon>
    </lineage>
</organism>
<evidence type="ECO:0000313" key="2">
    <source>
        <dbReference type="EMBL" id="CAG4950586.1"/>
    </source>
</evidence>
<dbReference type="Proteomes" id="UP000691718">
    <property type="component" value="Unassembled WGS sequence"/>
</dbReference>
<accession>A0A8S3WB37</accession>
<reference evidence="2" key="1">
    <citation type="submission" date="2021-04" db="EMBL/GenBank/DDBJ databases">
        <authorList>
            <person name="Tunstrom K."/>
        </authorList>
    </citation>
    <scope>NUCLEOTIDE SEQUENCE</scope>
</reference>
<dbReference type="EMBL" id="CAJQZP010000233">
    <property type="protein sequence ID" value="CAG4950586.1"/>
    <property type="molecule type" value="Genomic_DNA"/>
</dbReference>
<evidence type="ECO:0000313" key="3">
    <source>
        <dbReference type="Proteomes" id="UP000691718"/>
    </source>
</evidence>
<name>A0A8S3WB37_PARAO</name>
<sequence length="361" mass="42212">MYFYSKEHHSAIYDGHSTHVDLKVIELAISENVTILKLPPHSSHILQPLDVSGMKPMKDRWEEALVKWQRLHIGAKLPKSEFARIITEIWDVMNPVILANGFNKTGIYPLNRHVIPKEKFDPLTWSRWEQYVQSQTYEQDNYVEDVSEAIRAPFEKLVDIPLKNVPTLVRLALKTLNSQPDHKSLTYCKDSKQTENKIQNKENMISYERQQQNNSIQYHEQNNRTKKNEINKILRVKKETSTEIRTYEKSKKIQNDTAITELSNKTEITLEKEKQKRIMYPKTVEDPRTYKLPLPSPKRKKTNSNNIQIVGNELIQAANTTNQINEDNFNVSFEELLLNSIARNDPPKNKKNACDKGERKY</sequence>
<keyword evidence="3" id="KW-1185">Reference proteome</keyword>
<comment type="caution">
    <text evidence="2">The sequence shown here is derived from an EMBL/GenBank/DDBJ whole genome shotgun (WGS) entry which is preliminary data.</text>
</comment>
<dbReference type="GO" id="GO:0003676">
    <property type="term" value="F:nucleic acid binding"/>
    <property type="evidence" value="ECO:0007669"/>
    <property type="project" value="InterPro"/>
</dbReference>